<gene>
    <name evidence="1" type="ORF">BU23DRAFT_639006</name>
</gene>
<dbReference type="OrthoDB" id="3683805at2759"/>
<sequence length="147" mass="16572">MPPPAKYAGPVPNGMGQEPELSEWNKFLDREIEYVRNPPGTGGYLMYSGENIAAEDPKISYLHDWADTYQDTPAIAMWERYQQTNLDKKHVASYALSFAQARRAAQSKPELHMFFSTVKEPLMKDKSYWGAVEAGIITGPDSNVNKI</sequence>
<accession>A0A6A5V9D1</accession>
<reference evidence="1" key="1">
    <citation type="journal article" date="2020" name="Stud. Mycol.">
        <title>101 Dothideomycetes genomes: a test case for predicting lifestyles and emergence of pathogens.</title>
        <authorList>
            <person name="Haridas S."/>
            <person name="Albert R."/>
            <person name="Binder M."/>
            <person name="Bloem J."/>
            <person name="Labutti K."/>
            <person name="Salamov A."/>
            <person name="Andreopoulos B."/>
            <person name="Baker S."/>
            <person name="Barry K."/>
            <person name="Bills G."/>
            <person name="Bluhm B."/>
            <person name="Cannon C."/>
            <person name="Castanera R."/>
            <person name="Culley D."/>
            <person name="Daum C."/>
            <person name="Ezra D."/>
            <person name="Gonzalez J."/>
            <person name="Henrissat B."/>
            <person name="Kuo A."/>
            <person name="Liang C."/>
            <person name="Lipzen A."/>
            <person name="Lutzoni F."/>
            <person name="Magnuson J."/>
            <person name="Mondo S."/>
            <person name="Nolan M."/>
            <person name="Ohm R."/>
            <person name="Pangilinan J."/>
            <person name="Park H.-J."/>
            <person name="Ramirez L."/>
            <person name="Alfaro M."/>
            <person name="Sun H."/>
            <person name="Tritt A."/>
            <person name="Yoshinaga Y."/>
            <person name="Zwiers L.-H."/>
            <person name="Turgeon B."/>
            <person name="Goodwin S."/>
            <person name="Spatafora J."/>
            <person name="Crous P."/>
            <person name="Grigoriev I."/>
        </authorList>
    </citation>
    <scope>NUCLEOTIDE SEQUENCE</scope>
    <source>
        <strain evidence="1">CBS 107.79</strain>
    </source>
</reference>
<dbReference type="AlphaFoldDB" id="A0A6A5V9D1"/>
<dbReference type="Proteomes" id="UP000800036">
    <property type="component" value="Unassembled WGS sequence"/>
</dbReference>
<protein>
    <submittedName>
        <fullName evidence="1">Uncharacterized protein</fullName>
    </submittedName>
</protein>
<name>A0A6A5V9D1_9PLEO</name>
<dbReference type="EMBL" id="ML976678">
    <property type="protein sequence ID" value="KAF1973811.1"/>
    <property type="molecule type" value="Genomic_DNA"/>
</dbReference>
<keyword evidence="2" id="KW-1185">Reference proteome</keyword>
<evidence type="ECO:0000313" key="1">
    <source>
        <dbReference type="EMBL" id="KAF1973811.1"/>
    </source>
</evidence>
<organism evidence="1 2">
    <name type="scientific">Bimuria novae-zelandiae CBS 107.79</name>
    <dbReference type="NCBI Taxonomy" id="1447943"/>
    <lineage>
        <taxon>Eukaryota</taxon>
        <taxon>Fungi</taxon>
        <taxon>Dikarya</taxon>
        <taxon>Ascomycota</taxon>
        <taxon>Pezizomycotina</taxon>
        <taxon>Dothideomycetes</taxon>
        <taxon>Pleosporomycetidae</taxon>
        <taxon>Pleosporales</taxon>
        <taxon>Massarineae</taxon>
        <taxon>Didymosphaeriaceae</taxon>
        <taxon>Bimuria</taxon>
    </lineage>
</organism>
<evidence type="ECO:0000313" key="2">
    <source>
        <dbReference type="Proteomes" id="UP000800036"/>
    </source>
</evidence>
<proteinExistence type="predicted"/>